<dbReference type="PROSITE" id="PS00629">
    <property type="entry name" value="IMP_1"/>
    <property type="match status" value="1"/>
</dbReference>
<dbReference type="Gene3D" id="3.30.540.10">
    <property type="entry name" value="Fructose-1,6-Bisphosphatase, subunit A, domain 1"/>
    <property type="match status" value="1"/>
</dbReference>
<comment type="catalytic activity">
    <reaction evidence="1">
        <text>a myo-inositol phosphate + H2O = myo-inositol + phosphate</text>
        <dbReference type="Rhea" id="RHEA:24056"/>
        <dbReference type="ChEBI" id="CHEBI:15377"/>
        <dbReference type="ChEBI" id="CHEBI:17268"/>
        <dbReference type="ChEBI" id="CHEBI:43474"/>
        <dbReference type="ChEBI" id="CHEBI:84139"/>
        <dbReference type="EC" id="3.1.3.25"/>
    </reaction>
</comment>
<feature type="compositionally biased region" description="Basic and acidic residues" evidence="10">
    <location>
        <begin position="81"/>
        <end position="106"/>
    </location>
</feature>
<dbReference type="PRINTS" id="PR00378">
    <property type="entry name" value="LIIMPHPHTASE"/>
</dbReference>
<dbReference type="InterPro" id="IPR000760">
    <property type="entry name" value="Inositol_monophosphatase-like"/>
</dbReference>
<dbReference type="SMR" id="B4LHB1"/>
<comment type="similarity">
    <text evidence="4">Belongs to the inositol monophosphatase superfamily.</text>
</comment>
<dbReference type="PRINTS" id="PR00377">
    <property type="entry name" value="IMPHPHTASES"/>
</dbReference>
<proteinExistence type="inferred from homology"/>
<dbReference type="GO" id="GO:0046854">
    <property type="term" value="P:phosphatidylinositol phosphate biosynthetic process"/>
    <property type="evidence" value="ECO:0007669"/>
    <property type="project" value="InterPro"/>
</dbReference>
<dbReference type="PANTHER" id="PTHR20854:SF4">
    <property type="entry name" value="INOSITOL-1-MONOPHOSPHATASE-RELATED"/>
    <property type="match status" value="1"/>
</dbReference>
<evidence type="ECO:0000256" key="2">
    <source>
        <dbReference type="ARBA" id="ARBA00001946"/>
    </source>
</evidence>
<dbReference type="Proteomes" id="UP000008792">
    <property type="component" value="Unassembled WGS sequence"/>
</dbReference>
<comment type="cofactor">
    <cofactor evidence="2 9">
        <name>Mg(2+)</name>
        <dbReference type="ChEBI" id="CHEBI:18420"/>
    </cofactor>
</comment>
<feature type="binding site" evidence="9">
    <location>
        <position position="394"/>
    </location>
    <ligand>
        <name>Mg(2+)</name>
        <dbReference type="ChEBI" id="CHEBI:18420"/>
        <label>1</label>
        <note>catalytic</note>
    </ligand>
</feature>
<feature type="compositionally biased region" description="Low complexity" evidence="10">
    <location>
        <begin position="193"/>
        <end position="208"/>
    </location>
</feature>
<evidence type="ECO:0000256" key="10">
    <source>
        <dbReference type="SAM" id="MobiDB-lite"/>
    </source>
</evidence>
<evidence type="ECO:0000313" key="12">
    <source>
        <dbReference type="Proteomes" id="UP000008792"/>
    </source>
</evidence>
<dbReference type="FunFam" id="3.30.540.10:FF:000004">
    <property type="entry name" value="Inositol-1-monophosphatase"/>
    <property type="match status" value="1"/>
</dbReference>
<evidence type="ECO:0000256" key="9">
    <source>
        <dbReference type="PIRSR" id="PIRSR600760-2"/>
    </source>
</evidence>
<keyword evidence="7" id="KW-0378">Hydrolase</keyword>
<dbReference type="OMA" id="FYFFGLH"/>
<feature type="binding site" evidence="9">
    <location>
        <position position="396"/>
    </location>
    <ligand>
        <name>Mg(2+)</name>
        <dbReference type="ChEBI" id="CHEBI:18420"/>
        <label>1</label>
        <note>catalytic</note>
    </ligand>
</feature>
<evidence type="ECO:0000256" key="4">
    <source>
        <dbReference type="ARBA" id="ARBA00009759"/>
    </source>
</evidence>
<dbReference type="Gene3D" id="3.40.190.80">
    <property type="match status" value="1"/>
</dbReference>
<feature type="compositionally biased region" description="Pro residues" evidence="10">
    <location>
        <begin position="275"/>
        <end position="296"/>
    </location>
</feature>
<feature type="compositionally biased region" description="Pro residues" evidence="10">
    <location>
        <begin position="209"/>
        <end position="229"/>
    </location>
</feature>
<feature type="binding site" evidence="9">
    <location>
        <position position="372"/>
    </location>
    <ligand>
        <name>Mg(2+)</name>
        <dbReference type="ChEBI" id="CHEBI:18420"/>
        <label>1</label>
        <note>catalytic</note>
    </ligand>
</feature>
<evidence type="ECO:0000256" key="3">
    <source>
        <dbReference type="ARBA" id="ARBA00005152"/>
    </source>
</evidence>
<keyword evidence="12" id="KW-1185">Reference proteome</keyword>
<reference evidence="11 12" key="1">
    <citation type="journal article" date="2007" name="Nature">
        <title>Evolution of genes and genomes on the Drosophila phylogeny.</title>
        <authorList>
            <consortium name="Drosophila 12 Genomes Consortium"/>
            <person name="Clark A.G."/>
            <person name="Eisen M.B."/>
            <person name="Smith D.R."/>
            <person name="Bergman C.M."/>
            <person name="Oliver B."/>
            <person name="Markow T.A."/>
            <person name="Kaufman T.C."/>
            <person name="Kellis M."/>
            <person name="Gelbart W."/>
            <person name="Iyer V.N."/>
            <person name="Pollard D.A."/>
            <person name="Sackton T.B."/>
            <person name="Larracuente A.M."/>
            <person name="Singh N.D."/>
            <person name="Abad J.P."/>
            <person name="Abt D.N."/>
            <person name="Adryan B."/>
            <person name="Aguade M."/>
            <person name="Akashi H."/>
            <person name="Anderson W.W."/>
            <person name="Aquadro C.F."/>
            <person name="Ardell D.H."/>
            <person name="Arguello R."/>
            <person name="Artieri C.G."/>
            <person name="Barbash D.A."/>
            <person name="Barker D."/>
            <person name="Barsanti P."/>
            <person name="Batterham P."/>
            <person name="Batzoglou S."/>
            <person name="Begun D."/>
            <person name="Bhutkar A."/>
            <person name="Blanco E."/>
            <person name="Bosak S.A."/>
            <person name="Bradley R.K."/>
            <person name="Brand A.D."/>
            <person name="Brent M.R."/>
            <person name="Brooks A.N."/>
            <person name="Brown R.H."/>
            <person name="Butlin R.K."/>
            <person name="Caggese C."/>
            <person name="Calvi B.R."/>
            <person name="Bernardo de Carvalho A."/>
            <person name="Caspi A."/>
            <person name="Castrezana S."/>
            <person name="Celniker S.E."/>
            <person name="Chang J.L."/>
            <person name="Chapple C."/>
            <person name="Chatterji S."/>
            <person name="Chinwalla A."/>
            <person name="Civetta A."/>
            <person name="Clifton S.W."/>
            <person name="Comeron J.M."/>
            <person name="Costello J.C."/>
            <person name="Coyne J.A."/>
            <person name="Daub J."/>
            <person name="David R.G."/>
            <person name="Delcher A.L."/>
            <person name="Delehaunty K."/>
            <person name="Do C.B."/>
            <person name="Ebling H."/>
            <person name="Edwards K."/>
            <person name="Eickbush T."/>
            <person name="Evans J.D."/>
            <person name="Filipski A."/>
            <person name="Findeiss S."/>
            <person name="Freyhult E."/>
            <person name="Fulton L."/>
            <person name="Fulton R."/>
            <person name="Garcia A.C."/>
            <person name="Gardiner A."/>
            <person name="Garfield D.A."/>
            <person name="Garvin B.E."/>
            <person name="Gibson G."/>
            <person name="Gilbert D."/>
            <person name="Gnerre S."/>
            <person name="Godfrey J."/>
            <person name="Good R."/>
            <person name="Gotea V."/>
            <person name="Gravely B."/>
            <person name="Greenberg A.J."/>
            <person name="Griffiths-Jones S."/>
            <person name="Gross S."/>
            <person name="Guigo R."/>
            <person name="Gustafson E.A."/>
            <person name="Haerty W."/>
            <person name="Hahn M.W."/>
            <person name="Halligan D.L."/>
            <person name="Halpern A.L."/>
            <person name="Halter G.M."/>
            <person name="Han M.V."/>
            <person name="Heger A."/>
            <person name="Hillier L."/>
            <person name="Hinrichs A.S."/>
            <person name="Holmes I."/>
            <person name="Hoskins R.A."/>
            <person name="Hubisz M.J."/>
            <person name="Hultmark D."/>
            <person name="Huntley M.A."/>
            <person name="Jaffe D.B."/>
            <person name="Jagadeeshan S."/>
            <person name="Jeck W.R."/>
            <person name="Johnson J."/>
            <person name="Jones C.D."/>
            <person name="Jordan W.C."/>
            <person name="Karpen G.H."/>
            <person name="Kataoka E."/>
            <person name="Keightley P.D."/>
            <person name="Kheradpour P."/>
            <person name="Kirkness E.F."/>
            <person name="Koerich L.B."/>
            <person name="Kristiansen K."/>
            <person name="Kudrna D."/>
            <person name="Kulathinal R.J."/>
            <person name="Kumar S."/>
            <person name="Kwok R."/>
            <person name="Lander E."/>
            <person name="Langley C.H."/>
            <person name="Lapoint R."/>
            <person name="Lazzaro B.P."/>
            <person name="Lee S.J."/>
            <person name="Levesque L."/>
            <person name="Li R."/>
            <person name="Lin C.F."/>
            <person name="Lin M.F."/>
            <person name="Lindblad-Toh K."/>
            <person name="Llopart A."/>
            <person name="Long M."/>
            <person name="Low L."/>
            <person name="Lozovsky E."/>
            <person name="Lu J."/>
            <person name="Luo M."/>
            <person name="Machado C.A."/>
            <person name="Makalowski W."/>
            <person name="Marzo M."/>
            <person name="Matsuda M."/>
            <person name="Matzkin L."/>
            <person name="McAllister B."/>
            <person name="McBride C.S."/>
            <person name="McKernan B."/>
            <person name="McKernan K."/>
            <person name="Mendez-Lago M."/>
            <person name="Minx P."/>
            <person name="Mollenhauer M.U."/>
            <person name="Montooth K."/>
            <person name="Mount S.M."/>
            <person name="Mu X."/>
            <person name="Myers E."/>
            <person name="Negre B."/>
            <person name="Newfeld S."/>
            <person name="Nielsen R."/>
            <person name="Noor M.A."/>
            <person name="O'Grady P."/>
            <person name="Pachter L."/>
            <person name="Papaceit M."/>
            <person name="Parisi M.J."/>
            <person name="Parisi M."/>
            <person name="Parts L."/>
            <person name="Pedersen J.S."/>
            <person name="Pesole G."/>
            <person name="Phillippy A.M."/>
            <person name="Ponting C.P."/>
            <person name="Pop M."/>
            <person name="Porcelli D."/>
            <person name="Powell J.R."/>
            <person name="Prohaska S."/>
            <person name="Pruitt K."/>
            <person name="Puig M."/>
            <person name="Quesneville H."/>
            <person name="Ram K.R."/>
            <person name="Rand D."/>
            <person name="Rasmussen M.D."/>
            <person name="Reed L.K."/>
            <person name="Reenan R."/>
            <person name="Reily A."/>
            <person name="Remington K.A."/>
            <person name="Rieger T.T."/>
            <person name="Ritchie M.G."/>
            <person name="Robin C."/>
            <person name="Rogers Y.H."/>
            <person name="Rohde C."/>
            <person name="Rozas J."/>
            <person name="Rubenfield M.J."/>
            <person name="Ruiz A."/>
            <person name="Russo S."/>
            <person name="Salzberg S.L."/>
            <person name="Sanchez-Gracia A."/>
            <person name="Saranga D.J."/>
            <person name="Sato H."/>
            <person name="Schaeffer S.W."/>
            <person name="Schatz M.C."/>
            <person name="Schlenke T."/>
            <person name="Schwartz R."/>
            <person name="Segarra C."/>
            <person name="Singh R.S."/>
            <person name="Sirot L."/>
            <person name="Sirota M."/>
            <person name="Sisneros N.B."/>
            <person name="Smith C.D."/>
            <person name="Smith T.F."/>
            <person name="Spieth J."/>
            <person name="Stage D.E."/>
            <person name="Stark A."/>
            <person name="Stephan W."/>
            <person name="Strausberg R.L."/>
            <person name="Strempel S."/>
            <person name="Sturgill D."/>
            <person name="Sutton G."/>
            <person name="Sutton G.G."/>
            <person name="Tao W."/>
            <person name="Teichmann S."/>
            <person name="Tobari Y.N."/>
            <person name="Tomimura Y."/>
            <person name="Tsolas J.M."/>
            <person name="Valente V.L."/>
            <person name="Venter E."/>
            <person name="Venter J.C."/>
            <person name="Vicario S."/>
            <person name="Vieira F.G."/>
            <person name="Vilella A.J."/>
            <person name="Villasante A."/>
            <person name="Walenz B."/>
            <person name="Wang J."/>
            <person name="Wasserman M."/>
            <person name="Watts T."/>
            <person name="Wilson D."/>
            <person name="Wilson R.K."/>
            <person name="Wing R.A."/>
            <person name="Wolfner M.F."/>
            <person name="Wong A."/>
            <person name="Wong G.K."/>
            <person name="Wu C.I."/>
            <person name="Wu G."/>
            <person name="Yamamoto D."/>
            <person name="Yang H.P."/>
            <person name="Yang S.P."/>
            <person name="Yorke J.A."/>
            <person name="Yoshida K."/>
            <person name="Zdobnov E."/>
            <person name="Zhang P."/>
            <person name="Zhang Y."/>
            <person name="Zimin A.V."/>
            <person name="Baldwin J."/>
            <person name="Abdouelleil A."/>
            <person name="Abdulkadir J."/>
            <person name="Abebe A."/>
            <person name="Abera B."/>
            <person name="Abreu J."/>
            <person name="Acer S.C."/>
            <person name="Aftuck L."/>
            <person name="Alexander A."/>
            <person name="An P."/>
            <person name="Anderson E."/>
            <person name="Anderson S."/>
            <person name="Arachi H."/>
            <person name="Azer M."/>
            <person name="Bachantsang P."/>
            <person name="Barry A."/>
            <person name="Bayul T."/>
            <person name="Berlin A."/>
            <person name="Bessette D."/>
            <person name="Bloom T."/>
            <person name="Blye J."/>
            <person name="Boguslavskiy L."/>
            <person name="Bonnet C."/>
            <person name="Boukhgalter B."/>
            <person name="Bourzgui I."/>
            <person name="Brown A."/>
            <person name="Cahill P."/>
            <person name="Channer S."/>
            <person name="Cheshatsang Y."/>
            <person name="Chuda L."/>
            <person name="Citroen M."/>
            <person name="Collymore A."/>
            <person name="Cooke P."/>
            <person name="Costello M."/>
            <person name="D'Aco K."/>
            <person name="Daza R."/>
            <person name="De Haan G."/>
            <person name="DeGray S."/>
            <person name="DeMaso C."/>
            <person name="Dhargay N."/>
            <person name="Dooley K."/>
            <person name="Dooley E."/>
            <person name="Doricent M."/>
            <person name="Dorje P."/>
            <person name="Dorjee K."/>
            <person name="Dupes A."/>
            <person name="Elong R."/>
            <person name="Falk J."/>
            <person name="Farina A."/>
            <person name="Faro S."/>
            <person name="Ferguson D."/>
            <person name="Fisher S."/>
            <person name="Foley C.D."/>
            <person name="Franke A."/>
            <person name="Friedrich D."/>
            <person name="Gadbois L."/>
            <person name="Gearin G."/>
            <person name="Gearin C.R."/>
            <person name="Giannoukos G."/>
            <person name="Goode T."/>
            <person name="Graham J."/>
            <person name="Grandbois E."/>
            <person name="Grewal S."/>
            <person name="Gyaltsen K."/>
            <person name="Hafez N."/>
            <person name="Hagos B."/>
            <person name="Hall J."/>
            <person name="Henson C."/>
            <person name="Hollinger A."/>
            <person name="Honan T."/>
            <person name="Huard M.D."/>
            <person name="Hughes L."/>
            <person name="Hurhula B."/>
            <person name="Husby M.E."/>
            <person name="Kamat A."/>
            <person name="Kanga B."/>
            <person name="Kashin S."/>
            <person name="Khazanovich D."/>
            <person name="Kisner P."/>
            <person name="Lance K."/>
            <person name="Lara M."/>
            <person name="Lee W."/>
            <person name="Lennon N."/>
            <person name="Letendre F."/>
            <person name="LeVine R."/>
            <person name="Lipovsky A."/>
            <person name="Liu X."/>
            <person name="Liu J."/>
            <person name="Liu S."/>
            <person name="Lokyitsang T."/>
            <person name="Lokyitsang Y."/>
            <person name="Lubonja R."/>
            <person name="Lui A."/>
            <person name="MacDonald P."/>
            <person name="Magnisalis V."/>
            <person name="Maru K."/>
            <person name="Matthews C."/>
            <person name="McCusker W."/>
            <person name="McDonough S."/>
            <person name="Mehta T."/>
            <person name="Meldrim J."/>
            <person name="Meneus L."/>
            <person name="Mihai O."/>
            <person name="Mihalev A."/>
            <person name="Mihova T."/>
            <person name="Mittelman R."/>
            <person name="Mlenga V."/>
            <person name="Montmayeur A."/>
            <person name="Mulrain L."/>
            <person name="Navidi A."/>
            <person name="Naylor J."/>
            <person name="Negash T."/>
            <person name="Nguyen T."/>
            <person name="Nguyen N."/>
            <person name="Nicol R."/>
            <person name="Norbu C."/>
            <person name="Norbu N."/>
            <person name="Novod N."/>
            <person name="O'Neill B."/>
            <person name="Osman S."/>
            <person name="Markiewicz E."/>
            <person name="Oyono O.L."/>
            <person name="Patti C."/>
            <person name="Phunkhang P."/>
            <person name="Pierre F."/>
            <person name="Priest M."/>
            <person name="Raghuraman S."/>
            <person name="Rege F."/>
            <person name="Reyes R."/>
            <person name="Rise C."/>
            <person name="Rogov P."/>
            <person name="Ross K."/>
            <person name="Ryan E."/>
            <person name="Settipalli S."/>
            <person name="Shea T."/>
            <person name="Sherpa N."/>
            <person name="Shi L."/>
            <person name="Shih D."/>
            <person name="Sparrow T."/>
            <person name="Spaulding J."/>
            <person name="Stalker J."/>
            <person name="Stange-Thomann N."/>
            <person name="Stavropoulos S."/>
            <person name="Stone C."/>
            <person name="Strader C."/>
            <person name="Tesfaye S."/>
            <person name="Thomson T."/>
            <person name="Thoulutsang Y."/>
            <person name="Thoulutsang D."/>
            <person name="Topham K."/>
            <person name="Topping I."/>
            <person name="Tsamla T."/>
            <person name="Vassiliev H."/>
            <person name="Vo A."/>
            <person name="Wangchuk T."/>
            <person name="Wangdi T."/>
            <person name="Weiand M."/>
            <person name="Wilkinson J."/>
            <person name="Wilson A."/>
            <person name="Yadav S."/>
            <person name="Young G."/>
            <person name="Yu Q."/>
            <person name="Zembek L."/>
            <person name="Zhong D."/>
            <person name="Zimmer A."/>
            <person name="Zwirko Z."/>
            <person name="Jaffe D.B."/>
            <person name="Alvarez P."/>
            <person name="Brockman W."/>
            <person name="Butler J."/>
            <person name="Chin C."/>
            <person name="Gnerre S."/>
            <person name="Grabherr M."/>
            <person name="Kleber M."/>
            <person name="Mauceli E."/>
            <person name="MacCallum I."/>
        </authorList>
    </citation>
    <scope>NUCLEOTIDE SEQUENCE [LARGE SCALE GENOMIC DNA]</scope>
    <source>
        <strain evidence="12">Tucson 15010-1051.87</strain>
    </source>
</reference>
<dbReference type="PhylomeDB" id="B4LHB1"/>
<feature type="compositionally biased region" description="Polar residues" evidence="10">
    <location>
        <begin position="256"/>
        <end position="265"/>
    </location>
</feature>
<dbReference type="PANTHER" id="PTHR20854">
    <property type="entry name" value="INOSITOL MONOPHOSPHATASE"/>
    <property type="match status" value="1"/>
</dbReference>
<evidence type="ECO:0000313" key="11">
    <source>
        <dbReference type="EMBL" id="EDW70624.1"/>
    </source>
</evidence>
<dbReference type="FunFam" id="3.40.190.80:FF:000002">
    <property type="entry name" value="Inositol-1-monophosphatase"/>
    <property type="match status" value="1"/>
</dbReference>
<name>B4LHB1_DROVI</name>
<dbReference type="InterPro" id="IPR020550">
    <property type="entry name" value="Inositol_monophosphatase_CS"/>
</dbReference>
<evidence type="ECO:0000256" key="5">
    <source>
        <dbReference type="ARBA" id="ARBA00013106"/>
    </source>
</evidence>
<organism evidence="11 12">
    <name type="scientific">Drosophila virilis</name>
    <name type="common">Fruit fly</name>
    <dbReference type="NCBI Taxonomy" id="7244"/>
    <lineage>
        <taxon>Eukaryota</taxon>
        <taxon>Metazoa</taxon>
        <taxon>Ecdysozoa</taxon>
        <taxon>Arthropoda</taxon>
        <taxon>Hexapoda</taxon>
        <taxon>Insecta</taxon>
        <taxon>Pterygota</taxon>
        <taxon>Neoptera</taxon>
        <taxon>Endopterygota</taxon>
        <taxon>Diptera</taxon>
        <taxon>Brachycera</taxon>
        <taxon>Muscomorpha</taxon>
        <taxon>Ephydroidea</taxon>
        <taxon>Drosophilidae</taxon>
        <taxon>Drosophila</taxon>
    </lineage>
</organism>
<dbReference type="eggNOG" id="KOG2951">
    <property type="taxonomic scope" value="Eukaryota"/>
</dbReference>
<feature type="region of interest" description="Disordered" evidence="10">
    <location>
        <begin position="1"/>
        <end position="301"/>
    </location>
</feature>
<evidence type="ECO:0000256" key="7">
    <source>
        <dbReference type="ARBA" id="ARBA00022801"/>
    </source>
</evidence>
<sequence>MVDEKKGAESPNPKLPEREVLENAATSYGLEDHEATAQDPRVNELQKSRSMSMRKSLTPSTRLGPTSKPVSRSASYARISQSREEPHPAPKAKEAPAAEQPAEHIAKNAARNYGLEDHKANIQDPRVANMHVSREKARVIESREGLTPILESTSKTIEPAPAKPVKEGPNQVTSFNTSAPPPGPPAAPPAAPAAPAALATPAASAAPLAAPPAAPAAPAPAAAPVPPPAANKDKMKAVSKFTNTDVTFDPSKEYASKTTNTSGNLYTDEEEPAKEPPAPAAVPAAPPTAPPAAPPEPVKEEKPALNLDECYAFAVALVRKAGAVALNSNKERLSFTTKDHEKDLNTRADTEIEDMLTKAILEKYPEHKVIAEEAVSQTESRQVTLTNEPTWIIDPIDGTMNFVHHFPYYCISVALLIDKETAFGIVFNPALQEFYTARKGKGAQLNDEPIRTSGQESLKSAMILQEYSSGMHESRTSASMENAKRLIRKTHALRSIGSSAMGLAMIASGVADGFYFFGLHVWDMAAGNLLVTEAGGTVIDPAGGAVDIMSRRVLAAATAPLAKALSIELVQNYPKPRDDESRVESEPLTKDFTAQTEFSDTSLSLDSDSSAYRNIR</sequence>
<feature type="compositionally biased region" description="Basic and acidic residues" evidence="10">
    <location>
        <begin position="132"/>
        <end position="144"/>
    </location>
</feature>
<dbReference type="KEGG" id="dvi:6623890"/>
<protein>
    <recommendedName>
        <fullName evidence="5">inositol-phosphate phosphatase</fullName>
        <ecNumber evidence="5">3.1.3.25</ecNumber>
    </recommendedName>
</protein>
<dbReference type="GO" id="GO:0007165">
    <property type="term" value="P:signal transduction"/>
    <property type="evidence" value="ECO:0007669"/>
    <property type="project" value="TreeGrafter"/>
</dbReference>
<feature type="binding site" evidence="9">
    <location>
        <position position="397"/>
    </location>
    <ligand>
        <name>Mg(2+)</name>
        <dbReference type="ChEBI" id="CHEBI:18420"/>
        <label>1</label>
        <note>catalytic</note>
    </ligand>
</feature>
<dbReference type="InParanoid" id="B4LHB1"/>
<dbReference type="SUPFAM" id="SSF56655">
    <property type="entry name" value="Carbohydrate phosphatase"/>
    <property type="match status" value="1"/>
</dbReference>
<dbReference type="EMBL" id="CH940647">
    <property type="protein sequence ID" value="EDW70624.1"/>
    <property type="molecule type" value="Genomic_DNA"/>
</dbReference>
<dbReference type="InterPro" id="IPR033942">
    <property type="entry name" value="IMPase"/>
</dbReference>
<evidence type="ECO:0000256" key="6">
    <source>
        <dbReference type="ARBA" id="ARBA00022723"/>
    </source>
</evidence>
<dbReference type="HOGENOM" id="CLU_443642_0_0_1"/>
<dbReference type="GO" id="GO:0006021">
    <property type="term" value="P:inositol biosynthetic process"/>
    <property type="evidence" value="ECO:0007669"/>
    <property type="project" value="UniProtKB-UniPathway"/>
</dbReference>
<dbReference type="FunCoup" id="B4LHB1">
    <property type="interactions" value="112"/>
</dbReference>
<accession>B4LHB1</accession>
<comment type="pathway">
    <text evidence="3">Polyol metabolism; myo-inositol biosynthesis; myo-inositol from D-glucose 6-phosphate: step 2/2.</text>
</comment>
<dbReference type="AlphaFoldDB" id="B4LHB1"/>
<feature type="compositionally biased region" description="Pro residues" evidence="10">
    <location>
        <begin position="179"/>
        <end position="192"/>
    </location>
</feature>
<dbReference type="Pfam" id="PF00459">
    <property type="entry name" value="Inositol_P"/>
    <property type="match status" value="1"/>
</dbReference>
<keyword evidence="6 9" id="KW-0479">Metal-binding</keyword>
<dbReference type="PROSITE" id="PS00630">
    <property type="entry name" value="IMP_2"/>
    <property type="match status" value="1"/>
</dbReference>
<feature type="compositionally biased region" description="Polar residues" evidence="10">
    <location>
        <begin position="48"/>
        <end position="80"/>
    </location>
</feature>
<dbReference type="InterPro" id="IPR020583">
    <property type="entry name" value="Inositol_monoP_metal-BS"/>
</dbReference>
<dbReference type="UniPathway" id="UPA00823">
    <property type="reaction ID" value="UER00788"/>
</dbReference>
<dbReference type="GO" id="GO:0008934">
    <property type="term" value="F:inositol monophosphate 1-phosphatase activity"/>
    <property type="evidence" value="ECO:0007669"/>
    <property type="project" value="InterPro"/>
</dbReference>
<dbReference type="InterPro" id="IPR020552">
    <property type="entry name" value="Inositol_monoPase_Li-sen"/>
</dbReference>
<keyword evidence="8 9" id="KW-0460">Magnesium</keyword>
<dbReference type="GO" id="GO:0046872">
    <property type="term" value="F:metal ion binding"/>
    <property type="evidence" value="ECO:0007669"/>
    <property type="project" value="UniProtKB-KW"/>
</dbReference>
<feature type="compositionally biased region" description="Basic and acidic residues" evidence="10">
    <location>
        <begin position="30"/>
        <end position="47"/>
    </location>
</feature>
<feature type="binding site" evidence="9">
    <location>
        <position position="523"/>
    </location>
    <ligand>
        <name>Mg(2+)</name>
        <dbReference type="ChEBI" id="CHEBI:18420"/>
        <label>1</label>
        <note>catalytic</note>
    </ligand>
</feature>
<dbReference type="STRING" id="7244.B4LHB1"/>
<evidence type="ECO:0000256" key="8">
    <source>
        <dbReference type="ARBA" id="ARBA00022842"/>
    </source>
</evidence>
<gene>
    <name evidence="11" type="primary">Dvir\GJ11435</name>
    <name evidence="11" type="ORF">Dvir_GJ11435</name>
</gene>
<dbReference type="EC" id="3.1.3.25" evidence="5"/>
<evidence type="ECO:0000256" key="1">
    <source>
        <dbReference type="ARBA" id="ARBA00001033"/>
    </source>
</evidence>
<dbReference type="CDD" id="cd01639">
    <property type="entry name" value="IMPase"/>
    <property type="match status" value="1"/>
</dbReference>
<dbReference type="OrthoDB" id="10254945at2759"/>